<feature type="transmembrane region" description="Helical" evidence="5">
    <location>
        <begin position="168"/>
        <end position="188"/>
    </location>
</feature>
<feature type="transmembrane region" description="Helical" evidence="5">
    <location>
        <begin position="226"/>
        <end position="245"/>
    </location>
</feature>
<evidence type="ECO:0000256" key="5">
    <source>
        <dbReference type="SAM" id="Phobius"/>
    </source>
</evidence>
<dbReference type="InterPro" id="IPR037185">
    <property type="entry name" value="EmrE-like"/>
</dbReference>
<keyword evidence="3 5" id="KW-1133">Transmembrane helix</keyword>
<evidence type="ECO:0000256" key="1">
    <source>
        <dbReference type="ARBA" id="ARBA00004141"/>
    </source>
</evidence>
<dbReference type="KEGG" id="mis:MICPUN_55992"/>
<dbReference type="eggNOG" id="KOG1441">
    <property type="taxonomic scope" value="Eukaryota"/>
</dbReference>
<dbReference type="PANTHER" id="PTHR11132">
    <property type="entry name" value="SOLUTE CARRIER FAMILY 35"/>
    <property type="match status" value="1"/>
</dbReference>
<dbReference type="InParanoid" id="C1DYB9"/>
<keyword evidence="4 5" id="KW-0472">Membrane</keyword>
<dbReference type="GO" id="GO:0016020">
    <property type="term" value="C:membrane"/>
    <property type="evidence" value="ECO:0007669"/>
    <property type="project" value="UniProtKB-SubCell"/>
</dbReference>
<dbReference type="AlphaFoldDB" id="C1DYB9"/>
<feature type="transmembrane region" description="Helical" evidence="5">
    <location>
        <begin position="295"/>
        <end position="314"/>
    </location>
</feature>
<evidence type="ECO:0000256" key="3">
    <source>
        <dbReference type="ARBA" id="ARBA00022989"/>
    </source>
</evidence>
<dbReference type="Proteomes" id="UP000002009">
    <property type="component" value="Chromosome 2"/>
</dbReference>
<comment type="subcellular location">
    <subcellularLocation>
        <location evidence="1">Membrane</location>
        <topology evidence="1">Multi-pass membrane protein</topology>
    </subcellularLocation>
</comment>
<feature type="transmembrane region" description="Helical" evidence="5">
    <location>
        <begin position="53"/>
        <end position="76"/>
    </location>
</feature>
<accession>C1DYB9</accession>
<organism evidence="6 7">
    <name type="scientific">Micromonas commoda (strain RCC299 / NOUM17 / CCMP2709)</name>
    <name type="common">Picoplanktonic green alga</name>
    <dbReference type="NCBI Taxonomy" id="296587"/>
    <lineage>
        <taxon>Eukaryota</taxon>
        <taxon>Viridiplantae</taxon>
        <taxon>Chlorophyta</taxon>
        <taxon>Mamiellophyceae</taxon>
        <taxon>Mamiellales</taxon>
        <taxon>Mamiellaceae</taxon>
        <taxon>Micromonas</taxon>
    </lineage>
</organism>
<dbReference type="SUPFAM" id="SSF103481">
    <property type="entry name" value="Multidrug resistance efflux transporter EmrE"/>
    <property type="match status" value="1"/>
</dbReference>
<dbReference type="RefSeq" id="XP_002499661.1">
    <property type="nucleotide sequence ID" value="XM_002499615.1"/>
</dbReference>
<keyword evidence="2 5" id="KW-0812">Transmembrane</keyword>
<feature type="transmembrane region" description="Helical" evidence="5">
    <location>
        <begin position="384"/>
        <end position="404"/>
    </location>
</feature>
<name>C1DYB9_MICCC</name>
<sequence length="412" mass="43566">MKRRDGPVRDNTLWTWLPVGAQVLLAALANVASSSTLTVFNAWIFRQGYHYQWSLIVVQQMVCAIFAVAQVACIPGEARRVRISRKDYAATLLPFSVVVSLKLYVQNRAFELVSPAFYAMIASTLPVGVTALSVAVGAEPFRVATCVAAGVVALGGAMIHAGEVALSPVGFALTLVAMSLDVARLVLVQRLVQPLGLSSVGLMLLSAPLQCVIAAIGAAVLESGSVAAAASAGEFTALAWSLVFLNGALAVVVNLVIFVFVKVASAVAVAVTTPFKDLAVVLLSDQFVVRRTETTTSIVGFALACAASLGYNVWNIGVKERERRDRETRERCAEQYAPLTGGSGSATDSRLKFTPMEEDGEEDEFDEEVDAHAGVWRIADAHNATLACVGTAVLVTCAAILAQLDYSAVMGR</sequence>
<feature type="transmembrane region" description="Helical" evidence="5">
    <location>
        <begin position="117"/>
        <end position="136"/>
    </location>
</feature>
<protein>
    <submittedName>
        <fullName evidence="6">Drug/Metabolite transporter superfamily</fullName>
    </submittedName>
</protein>
<evidence type="ECO:0000313" key="7">
    <source>
        <dbReference type="Proteomes" id="UP000002009"/>
    </source>
</evidence>
<feature type="transmembrane region" description="Helical" evidence="5">
    <location>
        <begin position="143"/>
        <end position="162"/>
    </location>
</feature>
<evidence type="ECO:0000256" key="2">
    <source>
        <dbReference type="ARBA" id="ARBA00022692"/>
    </source>
</evidence>
<dbReference type="GeneID" id="8241334"/>
<proteinExistence type="predicted"/>
<feature type="transmembrane region" description="Helical" evidence="5">
    <location>
        <begin position="252"/>
        <end position="275"/>
    </location>
</feature>
<feature type="transmembrane region" description="Helical" evidence="5">
    <location>
        <begin position="88"/>
        <end position="105"/>
    </location>
</feature>
<keyword evidence="7" id="KW-1185">Reference proteome</keyword>
<dbReference type="EMBL" id="CP001323">
    <property type="protein sequence ID" value="ACO60919.1"/>
    <property type="molecule type" value="Genomic_DNA"/>
</dbReference>
<reference evidence="6 7" key="1">
    <citation type="journal article" date="2009" name="Science">
        <title>Green evolution and dynamic adaptations revealed by genomes of the marine picoeukaryotes Micromonas.</title>
        <authorList>
            <person name="Worden A.Z."/>
            <person name="Lee J.H."/>
            <person name="Mock T."/>
            <person name="Rouze P."/>
            <person name="Simmons M.P."/>
            <person name="Aerts A.L."/>
            <person name="Allen A.E."/>
            <person name="Cuvelier M.L."/>
            <person name="Derelle E."/>
            <person name="Everett M.V."/>
            <person name="Foulon E."/>
            <person name="Grimwood J."/>
            <person name="Gundlach H."/>
            <person name="Henrissat B."/>
            <person name="Napoli C."/>
            <person name="McDonald S.M."/>
            <person name="Parker M.S."/>
            <person name="Rombauts S."/>
            <person name="Salamov A."/>
            <person name="Von Dassow P."/>
            <person name="Badger J.H."/>
            <person name="Coutinho P.M."/>
            <person name="Demir E."/>
            <person name="Dubchak I."/>
            <person name="Gentemann C."/>
            <person name="Eikrem W."/>
            <person name="Gready J.E."/>
            <person name="John U."/>
            <person name="Lanier W."/>
            <person name="Lindquist E.A."/>
            <person name="Lucas S."/>
            <person name="Mayer K.F."/>
            <person name="Moreau H."/>
            <person name="Not F."/>
            <person name="Otillar R."/>
            <person name="Panaud O."/>
            <person name="Pangilinan J."/>
            <person name="Paulsen I."/>
            <person name="Piegu B."/>
            <person name="Poliakov A."/>
            <person name="Robbens S."/>
            <person name="Schmutz J."/>
            <person name="Toulza E."/>
            <person name="Wyss T."/>
            <person name="Zelensky A."/>
            <person name="Zhou K."/>
            <person name="Armbrust E.V."/>
            <person name="Bhattacharya D."/>
            <person name="Goodenough U.W."/>
            <person name="Van de Peer Y."/>
            <person name="Grigoriev I.V."/>
        </authorList>
    </citation>
    <scope>NUCLEOTIDE SEQUENCE [LARGE SCALE GENOMIC DNA]</scope>
    <source>
        <strain evidence="7">RCC299 / NOUM17</strain>
    </source>
</reference>
<feature type="transmembrane region" description="Helical" evidence="5">
    <location>
        <begin position="12"/>
        <end position="33"/>
    </location>
</feature>
<gene>
    <name evidence="6" type="ORF">MICPUN_55992</name>
</gene>
<feature type="transmembrane region" description="Helical" evidence="5">
    <location>
        <begin position="200"/>
        <end position="220"/>
    </location>
</feature>
<evidence type="ECO:0000313" key="6">
    <source>
        <dbReference type="EMBL" id="ACO60919.1"/>
    </source>
</evidence>
<evidence type="ECO:0000256" key="4">
    <source>
        <dbReference type="ARBA" id="ARBA00023136"/>
    </source>
</evidence>
<dbReference type="InterPro" id="IPR050186">
    <property type="entry name" value="TPT_transporter"/>
</dbReference>